<organism evidence="1 2">
    <name type="scientific">Deinococcus budaensis</name>
    <dbReference type="NCBI Taxonomy" id="1665626"/>
    <lineage>
        <taxon>Bacteria</taxon>
        <taxon>Thermotogati</taxon>
        <taxon>Deinococcota</taxon>
        <taxon>Deinococci</taxon>
        <taxon>Deinococcales</taxon>
        <taxon>Deinococcaceae</taxon>
        <taxon>Deinococcus</taxon>
    </lineage>
</organism>
<dbReference type="RefSeq" id="WP_184029436.1">
    <property type="nucleotide sequence ID" value="NZ_JACHFN010000008.1"/>
</dbReference>
<dbReference type="EMBL" id="JACHFN010000008">
    <property type="protein sequence ID" value="MBB5234933.1"/>
    <property type="molecule type" value="Genomic_DNA"/>
</dbReference>
<dbReference type="Proteomes" id="UP000525389">
    <property type="component" value="Unassembled WGS sequence"/>
</dbReference>
<name>A0A7W8LQJ3_9DEIO</name>
<evidence type="ECO:0000313" key="1">
    <source>
        <dbReference type="EMBL" id="MBB5234933.1"/>
    </source>
</evidence>
<reference evidence="1 2" key="1">
    <citation type="submission" date="2020-08" db="EMBL/GenBank/DDBJ databases">
        <title>Genomic Encyclopedia of Type Strains, Phase IV (KMG-IV): sequencing the most valuable type-strain genomes for metagenomic binning, comparative biology and taxonomic classification.</title>
        <authorList>
            <person name="Goeker M."/>
        </authorList>
    </citation>
    <scope>NUCLEOTIDE SEQUENCE [LARGE SCALE GENOMIC DNA]</scope>
    <source>
        <strain evidence="1 2">DSM 101791</strain>
    </source>
</reference>
<evidence type="ECO:0000313" key="2">
    <source>
        <dbReference type="Proteomes" id="UP000525389"/>
    </source>
</evidence>
<gene>
    <name evidence="1" type="ORF">HNQ09_002376</name>
</gene>
<accession>A0A7W8LQJ3</accession>
<comment type="caution">
    <text evidence="1">The sequence shown here is derived from an EMBL/GenBank/DDBJ whole genome shotgun (WGS) entry which is preliminary data.</text>
</comment>
<dbReference type="AlphaFoldDB" id="A0A7W8LQJ3"/>
<proteinExistence type="predicted"/>
<protein>
    <submittedName>
        <fullName evidence="1">Uncharacterized protein</fullName>
    </submittedName>
</protein>
<keyword evidence="2" id="KW-1185">Reference proteome</keyword>
<sequence length="116" mass="12257">MDKPVTPRVHGLIDYAACALMVAAPQLLRLSPKARTASYALAGSYLGVSTLTDYPVAVRRLIPFPVHGKIELSTVPVLLLLAGLGHGARDRGYFLGLAGTVLGAYALTDWQADPDA</sequence>